<accession>A0A0A9G9U1</accession>
<dbReference type="EMBL" id="GBRH01176659">
    <property type="protein sequence ID" value="JAE21237.1"/>
    <property type="molecule type" value="Transcribed_RNA"/>
</dbReference>
<proteinExistence type="predicted"/>
<protein>
    <submittedName>
        <fullName evidence="1">Uncharacterized protein</fullName>
    </submittedName>
</protein>
<reference evidence="1" key="2">
    <citation type="journal article" date="2015" name="Data Brief">
        <title>Shoot transcriptome of the giant reed, Arundo donax.</title>
        <authorList>
            <person name="Barrero R.A."/>
            <person name="Guerrero F.D."/>
            <person name="Moolhuijzen P."/>
            <person name="Goolsby J.A."/>
            <person name="Tidwell J."/>
            <person name="Bellgard S.E."/>
            <person name="Bellgard M.I."/>
        </authorList>
    </citation>
    <scope>NUCLEOTIDE SEQUENCE</scope>
    <source>
        <tissue evidence="1">Shoot tissue taken approximately 20 cm above the soil surface</tissue>
    </source>
</reference>
<evidence type="ECO:0000313" key="1">
    <source>
        <dbReference type="EMBL" id="JAE21237.1"/>
    </source>
</evidence>
<reference evidence="1" key="1">
    <citation type="submission" date="2014-09" db="EMBL/GenBank/DDBJ databases">
        <authorList>
            <person name="Magalhaes I.L.F."/>
            <person name="Oliveira U."/>
            <person name="Santos F.R."/>
            <person name="Vidigal T.H.D.A."/>
            <person name="Brescovit A.D."/>
            <person name="Santos A.J."/>
        </authorList>
    </citation>
    <scope>NUCLEOTIDE SEQUENCE</scope>
    <source>
        <tissue evidence="1">Shoot tissue taken approximately 20 cm above the soil surface</tissue>
    </source>
</reference>
<name>A0A0A9G9U1_ARUDO</name>
<sequence length="60" mass="7156">MSRKQGNLYMGWIMVRQEHFCDQEKWQSTAALTLFGMWLSKSTFLIFKCIKVCLKHILKT</sequence>
<dbReference type="AlphaFoldDB" id="A0A0A9G9U1"/>
<organism evidence="1">
    <name type="scientific">Arundo donax</name>
    <name type="common">Giant reed</name>
    <name type="synonym">Donax arundinaceus</name>
    <dbReference type="NCBI Taxonomy" id="35708"/>
    <lineage>
        <taxon>Eukaryota</taxon>
        <taxon>Viridiplantae</taxon>
        <taxon>Streptophyta</taxon>
        <taxon>Embryophyta</taxon>
        <taxon>Tracheophyta</taxon>
        <taxon>Spermatophyta</taxon>
        <taxon>Magnoliopsida</taxon>
        <taxon>Liliopsida</taxon>
        <taxon>Poales</taxon>
        <taxon>Poaceae</taxon>
        <taxon>PACMAD clade</taxon>
        <taxon>Arundinoideae</taxon>
        <taxon>Arundineae</taxon>
        <taxon>Arundo</taxon>
    </lineage>
</organism>